<dbReference type="KEGG" id="mes:Meso_0199"/>
<dbReference type="EMBL" id="CP000390">
    <property type="protein sequence ID" value="ABG61604.1"/>
    <property type="molecule type" value="Genomic_DNA"/>
</dbReference>
<protein>
    <submittedName>
        <fullName evidence="1">Uncharacterized protein</fullName>
    </submittedName>
</protein>
<proteinExistence type="predicted"/>
<gene>
    <name evidence="1" type="ordered locus">Meso_0199</name>
</gene>
<name>Q11LX1_CHESB</name>
<reference evidence="1" key="1">
    <citation type="submission" date="2006-06" db="EMBL/GenBank/DDBJ databases">
        <title>Complete sequence of chromosome of Chelativorans sp. BNC1.</title>
        <authorList>
            <consortium name="US DOE Joint Genome Institute"/>
            <person name="Copeland A."/>
            <person name="Lucas S."/>
            <person name="Lapidus A."/>
            <person name="Barry K."/>
            <person name="Detter J.C."/>
            <person name="Glavina del Rio T."/>
            <person name="Hammon N."/>
            <person name="Israni S."/>
            <person name="Dalin E."/>
            <person name="Tice H."/>
            <person name="Pitluck S."/>
            <person name="Chertkov O."/>
            <person name="Brettin T."/>
            <person name="Bruce D."/>
            <person name="Han C."/>
            <person name="Tapia R."/>
            <person name="Gilna P."/>
            <person name="Schmutz J."/>
            <person name="Larimer F."/>
            <person name="Land M."/>
            <person name="Hauser L."/>
            <person name="Kyrpides N."/>
            <person name="Mikhailova N."/>
            <person name="Richardson P."/>
        </authorList>
    </citation>
    <scope>NUCLEOTIDE SEQUENCE</scope>
    <source>
        <strain evidence="1">BNC1</strain>
    </source>
</reference>
<dbReference type="HOGENOM" id="CLU_760099_0_0_5"/>
<dbReference type="AlphaFoldDB" id="Q11LX1"/>
<sequence>MSDRPELVQKAFEARDTGFDYGPYAKALLSYIEALEAAALARAEANAEGREVMGEQEILRLKWERDEAVRIGLFHARCRKATEARVTDALRALKAIRIRCQEGDKRADWLPIIDRLAGDAEAALAQARHPIEMLKDEAGASRYAEVLETAKALREAQRAYLADRGNDVLGQVVAEAAEALDGALARAEANAGEPVIGDERIYPNEPFGSALTAGKPNREELESAAKVALLYLDSGFLACDVCGHQMPTKDTDAAHTLRDALTAGKPEQAVPSEPDWWWRDFDPEDSGDSPHEALRNVPDFCVCLLRSSYNGPDKFAFRSPTLNPDDDDDEVILFDTEHEALAAAKERAEAMKDAAPTAGGGDAE</sequence>
<dbReference type="eggNOG" id="ENOG502ZD4N">
    <property type="taxonomic scope" value="Bacteria"/>
</dbReference>
<dbReference type="STRING" id="266779.Meso_0199"/>
<organism evidence="1">
    <name type="scientific">Chelativorans sp. (strain BNC1)</name>
    <dbReference type="NCBI Taxonomy" id="266779"/>
    <lineage>
        <taxon>Bacteria</taxon>
        <taxon>Pseudomonadati</taxon>
        <taxon>Pseudomonadota</taxon>
        <taxon>Alphaproteobacteria</taxon>
        <taxon>Hyphomicrobiales</taxon>
        <taxon>Phyllobacteriaceae</taxon>
        <taxon>Chelativorans</taxon>
    </lineage>
</organism>
<evidence type="ECO:0000313" key="1">
    <source>
        <dbReference type="EMBL" id="ABG61604.1"/>
    </source>
</evidence>
<accession>Q11LX1</accession>